<accession>A0A9Q0RHH7</accession>
<evidence type="ECO:0000313" key="1">
    <source>
        <dbReference type="EMBL" id="KAJ5078749.1"/>
    </source>
</evidence>
<proteinExistence type="predicted"/>
<dbReference type="Proteomes" id="UP001149090">
    <property type="component" value="Unassembled WGS sequence"/>
</dbReference>
<gene>
    <name evidence="1" type="ORF">M0811_14740</name>
</gene>
<comment type="caution">
    <text evidence="1">The sequence shown here is derived from an EMBL/GenBank/DDBJ whole genome shotgun (WGS) entry which is preliminary data.</text>
</comment>
<dbReference type="AlphaFoldDB" id="A0A9Q0RHH7"/>
<protein>
    <submittedName>
        <fullName evidence="1">Uncharacterized protein</fullName>
    </submittedName>
</protein>
<name>A0A9Q0RHH7_ANAIG</name>
<reference evidence="1" key="1">
    <citation type="submission" date="2022-10" db="EMBL/GenBank/DDBJ databases">
        <title>Novel sulphate-reducing endosymbionts in the free-living metamonad Anaeramoeba.</title>
        <authorList>
            <person name="Jerlstrom-Hultqvist J."/>
            <person name="Cepicka I."/>
            <person name="Gallot-Lavallee L."/>
            <person name="Salas-Leiva D."/>
            <person name="Curtis B.A."/>
            <person name="Zahonova K."/>
            <person name="Pipaliya S."/>
            <person name="Dacks J."/>
            <person name="Roger A.J."/>
        </authorList>
    </citation>
    <scope>NUCLEOTIDE SEQUENCE</scope>
    <source>
        <strain evidence="1">BMAN</strain>
    </source>
</reference>
<evidence type="ECO:0000313" key="2">
    <source>
        <dbReference type="Proteomes" id="UP001149090"/>
    </source>
</evidence>
<keyword evidence="2" id="KW-1185">Reference proteome</keyword>
<organism evidence="1 2">
    <name type="scientific">Anaeramoeba ignava</name>
    <name type="common">Anaerobic marine amoeba</name>
    <dbReference type="NCBI Taxonomy" id="1746090"/>
    <lineage>
        <taxon>Eukaryota</taxon>
        <taxon>Metamonada</taxon>
        <taxon>Anaeramoebidae</taxon>
        <taxon>Anaeramoeba</taxon>
    </lineage>
</organism>
<dbReference type="EMBL" id="JAPDFW010000046">
    <property type="protein sequence ID" value="KAJ5078749.1"/>
    <property type="molecule type" value="Genomic_DNA"/>
</dbReference>
<sequence length="67" mass="7650">MQSQVITKTLAISFNQAIPSFQLLNVFGFPESVDNEKPSDLNTYSFVCDSHIINILHYVCEYHDVIN</sequence>